<organism evidence="1 2">
    <name type="scientific">Phaeosphaeria nodorum (strain SN15 / ATCC MYA-4574 / FGSC 10173)</name>
    <name type="common">Glume blotch fungus</name>
    <name type="synonym">Parastagonospora nodorum</name>
    <dbReference type="NCBI Taxonomy" id="321614"/>
    <lineage>
        <taxon>Eukaryota</taxon>
        <taxon>Fungi</taxon>
        <taxon>Dikarya</taxon>
        <taxon>Ascomycota</taxon>
        <taxon>Pezizomycotina</taxon>
        <taxon>Dothideomycetes</taxon>
        <taxon>Pleosporomycetidae</taxon>
        <taxon>Pleosporales</taxon>
        <taxon>Pleosporineae</taxon>
        <taxon>Phaeosphaeriaceae</taxon>
        <taxon>Parastagonospora</taxon>
    </lineage>
</organism>
<sequence>MALAMPRSASIVYLRTLRFFFDQMLAESQSA</sequence>
<dbReference type="InParanoid" id="Q0URJ9"/>
<dbReference type="EMBL" id="CH445332">
    <property type="protein sequence ID" value="EAT86679.1"/>
    <property type="molecule type" value="Genomic_DNA"/>
</dbReference>
<gene>
    <name evidence="1" type="ORF">SNOG_05615</name>
</gene>
<dbReference type="AlphaFoldDB" id="Q0URJ9"/>
<evidence type="ECO:0000313" key="2">
    <source>
        <dbReference type="Proteomes" id="UP000001055"/>
    </source>
</evidence>
<name>Q0URJ9_PHANO</name>
<dbReference type="HOGENOM" id="CLU_3399581_0_0_1"/>
<dbReference type="RefSeq" id="XP_001796015.1">
    <property type="nucleotide sequence ID" value="XM_001795963.1"/>
</dbReference>
<dbReference type="Proteomes" id="UP000001055">
    <property type="component" value="Unassembled WGS sequence"/>
</dbReference>
<dbReference type="GeneID" id="5972892"/>
<proteinExistence type="predicted"/>
<dbReference type="KEGG" id="pno:SNOG_05615"/>
<evidence type="ECO:0000313" key="1">
    <source>
        <dbReference type="EMBL" id="EAT86679.1"/>
    </source>
</evidence>
<reference evidence="2" key="1">
    <citation type="journal article" date="2007" name="Plant Cell">
        <title>Dothideomycete-plant interactions illuminated by genome sequencing and EST analysis of the wheat pathogen Stagonospora nodorum.</title>
        <authorList>
            <person name="Hane J.K."/>
            <person name="Lowe R.G."/>
            <person name="Solomon P.S."/>
            <person name="Tan K.C."/>
            <person name="Schoch C.L."/>
            <person name="Spatafora J.W."/>
            <person name="Crous P.W."/>
            <person name="Kodira C."/>
            <person name="Birren B.W."/>
            <person name="Galagan J.E."/>
            <person name="Torriani S.F."/>
            <person name="McDonald B.A."/>
            <person name="Oliver R.P."/>
        </authorList>
    </citation>
    <scope>NUCLEOTIDE SEQUENCE [LARGE SCALE GENOMIC DNA]</scope>
    <source>
        <strain evidence="2">SN15 / ATCC MYA-4574 / FGSC 10173</strain>
    </source>
</reference>
<protein>
    <submittedName>
        <fullName evidence="1">Uncharacterized protein</fullName>
    </submittedName>
</protein>
<accession>Q0URJ9</accession>